<dbReference type="FunFam" id="3.30.565.10:FF:000014">
    <property type="entry name" value="Mismatch repair endonuclease pms1, putative"/>
    <property type="match status" value="1"/>
</dbReference>
<dbReference type="InterPro" id="IPR002099">
    <property type="entry name" value="MutL/Mlh/PMS"/>
</dbReference>
<name>A0AAV8YF23_9CUCU</name>
<dbReference type="NCBIfam" id="TIGR00585">
    <property type="entry name" value="mutl"/>
    <property type="match status" value="1"/>
</dbReference>
<dbReference type="Gene3D" id="3.30.1540.20">
    <property type="entry name" value="MutL, C-terminal domain, dimerisation subdomain"/>
    <property type="match status" value="1"/>
</dbReference>
<gene>
    <name evidence="4" type="ORF">NQ318_002422</name>
</gene>
<dbReference type="Gene3D" id="3.30.565.10">
    <property type="entry name" value="Histidine kinase-like ATPase, C-terminal domain"/>
    <property type="match status" value="1"/>
</dbReference>
<dbReference type="SUPFAM" id="SSF118116">
    <property type="entry name" value="DNA mismatch repair protein MutL"/>
    <property type="match status" value="1"/>
</dbReference>
<dbReference type="PANTHER" id="PTHR10073:SF52">
    <property type="entry name" value="MISMATCH REPAIR ENDONUCLEASE PMS2"/>
    <property type="match status" value="1"/>
</dbReference>
<dbReference type="InterPro" id="IPR036890">
    <property type="entry name" value="HATPase_C_sf"/>
</dbReference>
<dbReference type="GO" id="GO:0140664">
    <property type="term" value="F:ATP-dependent DNA damage sensor activity"/>
    <property type="evidence" value="ECO:0007669"/>
    <property type="project" value="InterPro"/>
</dbReference>
<organism evidence="4 5">
    <name type="scientific">Aromia moschata</name>
    <dbReference type="NCBI Taxonomy" id="1265417"/>
    <lineage>
        <taxon>Eukaryota</taxon>
        <taxon>Metazoa</taxon>
        <taxon>Ecdysozoa</taxon>
        <taxon>Arthropoda</taxon>
        <taxon>Hexapoda</taxon>
        <taxon>Insecta</taxon>
        <taxon>Pterygota</taxon>
        <taxon>Neoptera</taxon>
        <taxon>Endopterygota</taxon>
        <taxon>Coleoptera</taxon>
        <taxon>Polyphaga</taxon>
        <taxon>Cucujiformia</taxon>
        <taxon>Chrysomeloidea</taxon>
        <taxon>Cerambycidae</taxon>
        <taxon>Cerambycinae</taxon>
        <taxon>Callichromatini</taxon>
        <taxon>Aromia</taxon>
    </lineage>
</organism>
<dbReference type="GO" id="GO:0016887">
    <property type="term" value="F:ATP hydrolysis activity"/>
    <property type="evidence" value="ECO:0007669"/>
    <property type="project" value="InterPro"/>
</dbReference>
<dbReference type="AlphaFoldDB" id="A0AAV8YF23"/>
<dbReference type="SMART" id="SM00853">
    <property type="entry name" value="MutL_C"/>
    <property type="match status" value="1"/>
</dbReference>
<sequence>MDSEKDNDHHITQIQMIKPISRDTVHRICSGQVVLNLAIAVKELVENSIDAGATRIDIRLAEYGSDLLEVSDNGSGVLKENFEALTLKHYTSKITAFNDLESVETLGFRGEALSSLCALSDLVIITKHFTASYGTKICYDKNGKIVSEATTAREQGTTVILEKLFSTLPVRRKEFMKNLKRDFNKMCQLLYAYCLVCKGIKSCTKSERGVKRSISDGNLKKGSILERFKKRSKTEGDNSVVNHESAKIANIYANENVQDSDIEEEAEKQLEMLVEIAFKKVLNRDSIERKNESIKIRFRSEIKPEANKCAEEELEKQITKSDFSKMEIIGQFNLGFIITKLNNDLFIVDQHATDEKYNFEQLQQTTVIDSQVLVNSKPLELTAGNENLLMENLEMFKKNGFTFKIDNSAPCTKKIALTSIPVSKNCMFGKDDVDEMLFMLQDSNHTICRPSRVRAMFASRACRKSVMIGKHLSKADMRRLIDHMGEINQPWVCISLIYFHQFFSYFRDLSYL</sequence>
<dbReference type="InterPro" id="IPR042121">
    <property type="entry name" value="MutL_C_regsub"/>
</dbReference>
<proteinExistence type="inferred from homology"/>
<dbReference type="PANTHER" id="PTHR10073">
    <property type="entry name" value="DNA MISMATCH REPAIR PROTEIN MLH, PMS, MUTL"/>
    <property type="match status" value="1"/>
</dbReference>
<evidence type="ECO:0000313" key="5">
    <source>
        <dbReference type="Proteomes" id="UP001162162"/>
    </source>
</evidence>
<accession>A0AAV8YF23</accession>
<keyword evidence="5" id="KW-1185">Reference proteome</keyword>
<evidence type="ECO:0000313" key="4">
    <source>
        <dbReference type="EMBL" id="KAJ8950011.1"/>
    </source>
</evidence>
<dbReference type="Pfam" id="PF13589">
    <property type="entry name" value="HATPase_c_3"/>
    <property type="match status" value="1"/>
</dbReference>
<evidence type="ECO:0000256" key="1">
    <source>
        <dbReference type="ARBA" id="ARBA00006082"/>
    </source>
</evidence>
<dbReference type="GO" id="GO:0032389">
    <property type="term" value="C:MutLalpha complex"/>
    <property type="evidence" value="ECO:0007669"/>
    <property type="project" value="TreeGrafter"/>
</dbReference>
<dbReference type="Proteomes" id="UP001162162">
    <property type="component" value="Unassembled WGS sequence"/>
</dbReference>
<reference evidence="4" key="1">
    <citation type="journal article" date="2023" name="Insect Mol. Biol.">
        <title>Genome sequencing provides insights into the evolution of gene families encoding plant cell wall-degrading enzymes in longhorned beetles.</title>
        <authorList>
            <person name="Shin N.R."/>
            <person name="Okamura Y."/>
            <person name="Kirsch R."/>
            <person name="Pauchet Y."/>
        </authorList>
    </citation>
    <scope>NUCLEOTIDE SEQUENCE</scope>
    <source>
        <strain evidence="4">AMC_N1</strain>
    </source>
</reference>
<dbReference type="InterPro" id="IPR038973">
    <property type="entry name" value="MutL/Mlh/Pms-like"/>
</dbReference>
<dbReference type="EMBL" id="JAPWTK010000106">
    <property type="protein sequence ID" value="KAJ8950011.1"/>
    <property type="molecule type" value="Genomic_DNA"/>
</dbReference>
<dbReference type="InterPro" id="IPR014762">
    <property type="entry name" value="DNA_mismatch_repair_CS"/>
</dbReference>
<dbReference type="GO" id="GO:0005524">
    <property type="term" value="F:ATP binding"/>
    <property type="evidence" value="ECO:0007669"/>
    <property type="project" value="InterPro"/>
</dbReference>
<dbReference type="SUPFAM" id="SSF55874">
    <property type="entry name" value="ATPase domain of HSP90 chaperone/DNA topoisomerase II/histidine kinase"/>
    <property type="match status" value="1"/>
</dbReference>
<keyword evidence="2" id="KW-0227">DNA damage</keyword>
<dbReference type="FunFam" id="3.30.1370.100:FF:000001">
    <property type="entry name" value="Mismatch repair endonuclease pms1, putative"/>
    <property type="match status" value="1"/>
</dbReference>
<dbReference type="InterPro" id="IPR042120">
    <property type="entry name" value="MutL_C_dimsub"/>
</dbReference>
<comment type="caution">
    <text evidence="4">The sequence shown here is derived from an EMBL/GenBank/DDBJ whole genome shotgun (WGS) entry which is preliminary data.</text>
</comment>
<dbReference type="GO" id="GO:0006298">
    <property type="term" value="P:mismatch repair"/>
    <property type="evidence" value="ECO:0007669"/>
    <property type="project" value="InterPro"/>
</dbReference>
<feature type="domain" description="MutL C-terminal dimerisation" evidence="3">
    <location>
        <begin position="328"/>
        <end position="472"/>
    </location>
</feature>
<dbReference type="CDD" id="cd16926">
    <property type="entry name" value="HATPase_MutL-MLH-PMS-like"/>
    <property type="match status" value="1"/>
</dbReference>
<comment type="similarity">
    <text evidence="1">Belongs to the DNA mismatch repair MutL/HexB family.</text>
</comment>
<dbReference type="PROSITE" id="PS00058">
    <property type="entry name" value="DNA_MISMATCH_REPAIR_1"/>
    <property type="match status" value="1"/>
</dbReference>
<dbReference type="InterPro" id="IPR014790">
    <property type="entry name" value="MutL_C"/>
</dbReference>
<dbReference type="Pfam" id="PF08676">
    <property type="entry name" value="MutL_C"/>
    <property type="match status" value="1"/>
</dbReference>
<evidence type="ECO:0000259" key="3">
    <source>
        <dbReference type="SMART" id="SM00853"/>
    </source>
</evidence>
<dbReference type="InterPro" id="IPR037198">
    <property type="entry name" value="MutL_C_sf"/>
</dbReference>
<evidence type="ECO:0000256" key="2">
    <source>
        <dbReference type="ARBA" id="ARBA00022763"/>
    </source>
</evidence>
<protein>
    <recommendedName>
        <fullName evidence="3">MutL C-terminal dimerisation domain-containing protein</fullName>
    </recommendedName>
</protein>
<dbReference type="GO" id="GO:0030983">
    <property type="term" value="F:mismatched DNA binding"/>
    <property type="evidence" value="ECO:0007669"/>
    <property type="project" value="InterPro"/>
</dbReference>
<dbReference type="Gene3D" id="3.30.1370.100">
    <property type="entry name" value="MutL, C-terminal domain, regulatory subdomain"/>
    <property type="match status" value="1"/>
</dbReference>